<reference evidence="1 2" key="1">
    <citation type="journal article" date="2022" name="Hortic Res">
        <title>A haplotype resolved chromosomal level avocado genome allows analysis of novel avocado genes.</title>
        <authorList>
            <person name="Nath O."/>
            <person name="Fletcher S.J."/>
            <person name="Hayward A."/>
            <person name="Shaw L.M."/>
            <person name="Masouleh A.K."/>
            <person name="Furtado A."/>
            <person name="Henry R.J."/>
            <person name="Mitter N."/>
        </authorList>
    </citation>
    <scope>NUCLEOTIDE SEQUENCE [LARGE SCALE GENOMIC DNA]</scope>
    <source>
        <strain evidence="2">cv. Hass</strain>
    </source>
</reference>
<accession>A0ACC2KRL6</accession>
<gene>
    <name evidence="1" type="ORF">MRB53_032210</name>
</gene>
<name>A0ACC2KRL6_PERAE</name>
<protein>
    <submittedName>
        <fullName evidence="1">Uncharacterized protein</fullName>
    </submittedName>
</protein>
<evidence type="ECO:0000313" key="2">
    <source>
        <dbReference type="Proteomes" id="UP001234297"/>
    </source>
</evidence>
<organism evidence="1 2">
    <name type="scientific">Persea americana</name>
    <name type="common">Avocado</name>
    <dbReference type="NCBI Taxonomy" id="3435"/>
    <lineage>
        <taxon>Eukaryota</taxon>
        <taxon>Viridiplantae</taxon>
        <taxon>Streptophyta</taxon>
        <taxon>Embryophyta</taxon>
        <taxon>Tracheophyta</taxon>
        <taxon>Spermatophyta</taxon>
        <taxon>Magnoliopsida</taxon>
        <taxon>Magnoliidae</taxon>
        <taxon>Laurales</taxon>
        <taxon>Lauraceae</taxon>
        <taxon>Persea</taxon>
    </lineage>
</organism>
<evidence type="ECO:0000313" key="1">
    <source>
        <dbReference type="EMBL" id="KAJ8623680.1"/>
    </source>
</evidence>
<sequence length="71" mass="8377">MRILMMLHRRTATKQGDFFYGYAAISIQTSVEEDCAHARFHEPWRLEYKLDELKMDFQKECGGDEMNSGEN</sequence>
<keyword evidence="2" id="KW-1185">Reference proteome</keyword>
<comment type="caution">
    <text evidence="1">The sequence shown here is derived from an EMBL/GenBank/DDBJ whole genome shotgun (WGS) entry which is preliminary data.</text>
</comment>
<proteinExistence type="predicted"/>
<dbReference type="Proteomes" id="UP001234297">
    <property type="component" value="Chromosome 11"/>
</dbReference>
<dbReference type="EMBL" id="CM056819">
    <property type="protein sequence ID" value="KAJ8623680.1"/>
    <property type="molecule type" value="Genomic_DNA"/>
</dbReference>